<dbReference type="KEGG" id="amuc:Pan181_26080"/>
<evidence type="ECO:0000313" key="1">
    <source>
        <dbReference type="EMBL" id="QDU56399.1"/>
    </source>
</evidence>
<dbReference type="EMBL" id="CP036278">
    <property type="protein sequence ID" value="QDU56399.1"/>
    <property type="molecule type" value="Genomic_DNA"/>
</dbReference>
<proteinExistence type="predicted"/>
<organism evidence="1 2">
    <name type="scientific">Aeoliella mucimassa</name>
    <dbReference type="NCBI Taxonomy" id="2527972"/>
    <lineage>
        <taxon>Bacteria</taxon>
        <taxon>Pseudomonadati</taxon>
        <taxon>Planctomycetota</taxon>
        <taxon>Planctomycetia</taxon>
        <taxon>Pirellulales</taxon>
        <taxon>Lacipirellulaceae</taxon>
        <taxon>Aeoliella</taxon>
    </lineage>
</organism>
<evidence type="ECO:0000313" key="2">
    <source>
        <dbReference type="Proteomes" id="UP000315750"/>
    </source>
</evidence>
<accession>A0A518ANU9</accession>
<dbReference type="AlphaFoldDB" id="A0A518ANU9"/>
<keyword evidence="2" id="KW-1185">Reference proteome</keyword>
<name>A0A518ANU9_9BACT</name>
<sequence length="1045" mass="103646">MVTTGRLQASLDDLYGDGTIHVSSSVLLDANLRYDASSGNEIITSFGSGGLLNIAVGNRLDLGWRSHGSLEIVEGAILTSGASDLGRNINTSGTVNVSGPNSQWTISSLLSIGGNGTGALTVEDGGVVTTRSLQASLDDLHGDGTVNVTDGALLDATLDFNTSTGTKQEFRFGSGGTLFLETGSDILGVGYKSNGSLSISDGIAISSDRGYLGLLPGSAGSAVVTEPGSEWSLTDSLAVGVSGNGSLLIDAGGEVSNSSGTIGSSEGSIGTVTVTGPGSRWDNSFGLWVGSYGSGSLRVEDGGQVTSWFSNIGNEEGATGVVTITGIGSQWTNDSDLHVGRSGHGSLTVEDGGQVITKVLYASLDDLHGNGSITATEGAVLDADLYLSASSGNVITTTFGAGGTLVIETSRSVFGVGCKDKGTVIISDGTEISSDRGYLGYMPGSDGAATVTGSGSKWTSNALWIGRGGNGSLLVEAGGQVDSSSGYLTGSSCAATITGAGSLWSASSRLEVGGSNEATLLVQDGGQVHSGYSVIGNSRDSTGLAIVTGNDSQWIAGSLSVGAYGNGTLLVEDGGQVSSNFSITLGESLGSTGHTTISGPGSQLTIGSNLYVGRSGTGVLTVDNGGQVVANTLYAAIEDLHGDGTIAATNGAVLDADIQIDATSGSTQEFEFGSGGTLTVALQGYTLGVGSQKQGSLTISNGAVVANGSGHLGYHHGSDGSAIITGAGSVWDLRSFLTIGRQGDGSMLVEAGGEIRSNIARLGLESGASGTVSVTGAESLWTSSSITIGSAGSGSLTVENGGQVITSSLSIGSAGSGSLTVETGGQVITGSLSASLNDLHGDGSIIATTGAVLDADIRFDSTSGTTREYSFGTGGTLTVQWDGGPLGVGNKEEGSLVITDGIMMSSSGGILGRSYGSTGTAIVSGAGTQWNSVIGTIVVGANGSGALMVEAAGAVNALHGNVGERRYSRGSATISGVGSLWDSYDLNIGVSGDGAFAIETGGQARSVLATLGTNSDSTGVAVVSGADSVWSIDNSLVRRPGSHFL</sequence>
<keyword evidence="1" id="KW-0449">Lipoprotein</keyword>
<dbReference type="InterPro" id="IPR030895">
    <property type="entry name" value="T5SS_PEPC_rpt"/>
</dbReference>
<reference evidence="1 2" key="1">
    <citation type="submission" date="2019-02" db="EMBL/GenBank/DDBJ databases">
        <title>Deep-cultivation of Planctomycetes and their phenomic and genomic characterization uncovers novel biology.</title>
        <authorList>
            <person name="Wiegand S."/>
            <person name="Jogler M."/>
            <person name="Boedeker C."/>
            <person name="Pinto D."/>
            <person name="Vollmers J."/>
            <person name="Rivas-Marin E."/>
            <person name="Kohn T."/>
            <person name="Peeters S.H."/>
            <person name="Heuer A."/>
            <person name="Rast P."/>
            <person name="Oberbeckmann S."/>
            <person name="Bunk B."/>
            <person name="Jeske O."/>
            <person name="Meyerdierks A."/>
            <person name="Storesund J.E."/>
            <person name="Kallscheuer N."/>
            <person name="Luecker S."/>
            <person name="Lage O.M."/>
            <person name="Pohl T."/>
            <person name="Merkel B.J."/>
            <person name="Hornburger P."/>
            <person name="Mueller R.-W."/>
            <person name="Bruemmer F."/>
            <person name="Labrenz M."/>
            <person name="Spormann A.M."/>
            <person name="Op den Camp H."/>
            <person name="Overmann J."/>
            <person name="Amann R."/>
            <person name="Jetten M.S.M."/>
            <person name="Mascher T."/>
            <person name="Medema M.H."/>
            <person name="Devos D.P."/>
            <person name="Kaster A.-K."/>
            <person name="Ovreas L."/>
            <person name="Rohde M."/>
            <person name="Galperin M.Y."/>
            <person name="Jogler C."/>
        </authorList>
    </citation>
    <scope>NUCLEOTIDE SEQUENCE [LARGE SCALE GENOMIC DNA]</scope>
    <source>
        <strain evidence="1 2">Pan181</strain>
    </source>
</reference>
<dbReference type="Proteomes" id="UP000315750">
    <property type="component" value="Chromosome"/>
</dbReference>
<dbReference type="NCBIfam" id="TIGR04393">
    <property type="entry name" value="rpt_T5SS_PEPC"/>
    <property type="match status" value="12"/>
</dbReference>
<protein>
    <submittedName>
        <fullName evidence="1">Putative lipoprotein</fullName>
    </submittedName>
</protein>
<gene>
    <name evidence="1" type="ORF">Pan181_26080</name>
</gene>